<organism evidence="2 3">
    <name type="scientific">Dreissena polymorpha</name>
    <name type="common">Zebra mussel</name>
    <name type="synonym">Mytilus polymorpha</name>
    <dbReference type="NCBI Taxonomy" id="45954"/>
    <lineage>
        <taxon>Eukaryota</taxon>
        <taxon>Metazoa</taxon>
        <taxon>Spiralia</taxon>
        <taxon>Lophotrochozoa</taxon>
        <taxon>Mollusca</taxon>
        <taxon>Bivalvia</taxon>
        <taxon>Autobranchia</taxon>
        <taxon>Heteroconchia</taxon>
        <taxon>Euheterodonta</taxon>
        <taxon>Imparidentia</taxon>
        <taxon>Neoheterodontei</taxon>
        <taxon>Myida</taxon>
        <taxon>Dreissenoidea</taxon>
        <taxon>Dreissenidae</taxon>
        <taxon>Dreissena</taxon>
    </lineage>
</organism>
<dbReference type="AlphaFoldDB" id="A0A9D4FBF2"/>
<proteinExistence type="predicted"/>
<evidence type="ECO:0000313" key="3">
    <source>
        <dbReference type="Proteomes" id="UP000828390"/>
    </source>
</evidence>
<feature type="chain" id="PRO_5039374697" evidence="1">
    <location>
        <begin position="23"/>
        <end position="179"/>
    </location>
</feature>
<dbReference type="Proteomes" id="UP000828390">
    <property type="component" value="Unassembled WGS sequence"/>
</dbReference>
<keyword evidence="1" id="KW-0732">Signal</keyword>
<keyword evidence="3" id="KW-1185">Reference proteome</keyword>
<gene>
    <name evidence="2" type="ORF">DPMN_149287</name>
</gene>
<feature type="signal peptide" evidence="1">
    <location>
        <begin position="1"/>
        <end position="22"/>
    </location>
</feature>
<protein>
    <submittedName>
        <fullName evidence="2">Uncharacterized protein</fullName>
    </submittedName>
</protein>
<reference evidence="2" key="1">
    <citation type="journal article" date="2019" name="bioRxiv">
        <title>The Genome of the Zebra Mussel, Dreissena polymorpha: A Resource for Invasive Species Research.</title>
        <authorList>
            <person name="McCartney M.A."/>
            <person name="Auch B."/>
            <person name="Kono T."/>
            <person name="Mallez S."/>
            <person name="Zhang Y."/>
            <person name="Obille A."/>
            <person name="Becker A."/>
            <person name="Abrahante J.E."/>
            <person name="Garbe J."/>
            <person name="Badalamenti J.P."/>
            <person name="Herman A."/>
            <person name="Mangelson H."/>
            <person name="Liachko I."/>
            <person name="Sullivan S."/>
            <person name="Sone E.D."/>
            <person name="Koren S."/>
            <person name="Silverstein K.A.T."/>
            <person name="Beckman K.B."/>
            <person name="Gohl D.M."/>
        </authorList>
    </citation>
    <scope>NUCLEOTIDE SEQUENCE</scope>
    <source>
        <strain evidence="2">Duluth1</strain>
        <tissue evidence="2">Whole animal</tissue>
    </source>
</reference>
<dbReference type="EMBL" id="JAIWYP010000007">
    <property type="protein sequence ID" value="KAH3795728.1"/>
    <property type="molecule type" value="Genomic_DNA"/>
</dbReference>
<evidence type="ECO:0000256" key="1">
    <source>
        <dbReference type="SAM" id="SignalP"/>
    </source>
</evidence>
<accession>A0A9D4FBF2</accession>
<reference evidence="2" key="2">
    <citation type="submission" date="2020-11" db="EMBL/GenBank/DDBJ databases">
        <authorList>
            <person name="McCartney M.A."/>
            <person name="Auch B."/>
            <person name="Kono T."/>
            <person name="Mallez S."/>
            <person name="Becker A."/>
            <person name="Gohl D.M."/>
            <person name="Silverstein K.A.T."/>
            <person name="Koren S."/>
            <person name="Bechman K.B."/>
            <person name="Herman A."/>
            <person name="Abrahante J.E."/>
            <person name="Garbe J."/>
        </authorList>
    </citation>
    <scope>NUCLEOTIDE SEQUENCE</scope>
    <source>
        <strain evidence="2">Duluth1</strain>
        <tissue evidence="2">Whole animal</tissue>
    </source>
</reference>
<sequence length="179" mass="20457">MRTLFRLCAILIVFGRFEESGAKSLTEETEKCVRIIEDELKHKDIVLKDGDTLKNKVRFECDKGLKSNVPNLIDIWFKCEFHKALDKVDWKGLGVGVATGHGRRPLYLQNITCLSACPKPKFPDNMELKVNSNTKLKVFNENGVPFEDNPYFFMGTSLHWIVRMGMSMKAQRSASLKTL</sequence>
<name>A0A9D4FBF2_DREPO</name>
<evidence type="ECO:0000313" key="2">
    <source>
        <dbReference type="EMBL" id="KAH3795728.1"/>
    </source>
</evidence>
<comment type="caution">
    <text evidence="2">The sequence shown here is derived from an EMBL/GenBank/DDBJ whole genome shotgun (WGS) entry which is preliminary data.</text>
</comment>